<evidence type="ECO:0008006" key="4">
    <source>
        <dbReference type="Google" id="ProtNLM"/>
    </source>
</evidence>
<evidence type="ECO:0000256" key="1">
    <source>
        <dbReference type="SAM" id="MobiDB-lite"/>
    </source>
</evidence>
<name>A0ABQ6D718_9HYPH</name>
<feature type="compositionally biased region" description="Polar residues" evidence="1">
    <location>
        <begin position="23"/>
        <end position="32"/>
    </location>
</feature>
<comment type="caution">
    <text evidence="2">The sequence shown here is derived from an EMBL/GenBank/DDBJ whole genome shotgun (WGS) entry which is preliminary data.</text>
</comment>
<reference evidence="3" key="1">
    <citation type="journal article" date="2019" name="Int. J. Syst. Evol. Microbiol.">
        <title>The Global Catalogue of Microorganisms (GCM) 10K type strain sequencing project: providing services to taxonomists for standard genome sequencing and annotation.</title>
        <authorList>
            <consortium name="The Broad Institute Genomics Platform"/>
            <consortium name="The Broad Institute Genome Sequencing Center for Infectious Disease"/>
            <person name="Wu L."/>
            <person name="Ma J."/>
        </authorList>
    </citation>
    <scope>NUCLEOTIDE SEQUENCE [LARGE SCALE GENOMIC DNA]</scope>
    <source>
        <strain evidence="3">NBRC 107710</strain>
    </source>
</reference>
<protein>
    <recommendedName>
        <fullName evidence="4">RNA polymerase alpha subunit C-terminal domain-containing protein</fullName>
    </recommendedName>
</protein>
<proteinExistence type="predicted"/>
<dbReference type="EMBL" id="BSPG01000034">
    <property type="protein sequence ID" value="GLS46138.1"/>
    <property type="molecule type" value="Genomic_DNA"/>
</dbReference>
<evidence type="ECO:0000313" key="3">
    <source>
        <dbReference type="Proteomes" id="UP001156881"/>
    </source>
</evidence>
<sequence length="219" mass="24037">MPSSEPLADAFTKRQTAPPPMSKATSTQTKVRISSDLVENDTGDPVGRERPQRRRIRWVAKPRHSNARSFDTVLPLSTRAIACLAQRLPRRRGRDGDLEELLLFGGQLSPSKMLRIAGGCTRAELLATRGVGVGTVDEIERWIEAHGYHFRPEPTGVTAALGKAIEHLEALVETRAEDAYFQAFLALPALKKALRAAPGKRTHLRSVYRTAPAGPAETD</sequence>
<accession>A0ABQ6D718</accession>
<dbReference type="Proteomes" id="UP001156881">
    <property type="component" value="Unassembled WGS sequence"/>
</dbReference>
<evidence type="ECO:0000313" key="2">
    <source>
        <dbReference type="EMBL" id="GLS46138.1"/>
    </source>
</evidence>
<gene>
    <name evidence="2" type="ORF">GCM10007884_41290</name>
</gene>
<keyword evidence="3" id="KW-1185">Reference proteome</keyword>
<feature type="region of interest" description="Disordered" evidence="1">
    <location>
        <begin position="1"/>
        <end position="51"/>
    </location>
</feature>
<organism evidence="2 3">
    <name type="scientific">Methylobacterium brachythecii</name>
    <dbReference type="NCBI Taxonomy" id="1176177"/>
    <lineage>
        <taxon>Bacteria</taxon>
        <taxon>Pseudomonadati</taxon>
        <taxon>Pseudomonadota</taxon>
        <taxon>Alphaproteobacteria</taxon>
        <taxon>Hyphomicrobiales</taxon>
        <taxon>Methylobacteriaceae</taxon>
        <taxon>Methylobacterium</taxon>
    </lineage>
</organism>